<evidence type="ECO:0000313" key="3">
    <source>
        <dbReference type="Proteomes" id="UP001221898"/>
    </source>
</evidence>
<protein>
    <submittedName>
        <fullName evidence="2">Uncharacterized protein</fullName>
    </submittedName>
</protein>
<dbReference type="Proteomes" id="UP001221898">
    <property type="component" value="Unassembled WGS sequence"/>
</dbReference>
<gene>
    <name evidence="2" type="ORF">AAFF_G00364540</name>
</gene>
<sequence length="160" mass="17297">MSSTTDESGCSGNANEQEREQEQLQQEANVSPAATSQVHRQPVEPEQETGTAAAASHVHRQPEQEAVACSAAAAGQVQQREEGYYTVRFRGEESAFRLKALSSPSESDLRCTSSSGEECGTPSDRSGWDAQLFGQQLSSRLSRPTTLACNGKFKFGLHNM</sequence>
<accession>A0AAD7SHP7</accession>
<feature type="region of interest" description="Disordered" evidence="1">
    <location>
        <begin position="1"/>
        <end position="67"/>
    </location>
</feature>
<organism evidence="2 3">
    <name type="scientific">Aldrovandia affinis</name>
    <dbReference type="NCBI Taxonomy" id="143900"/>
    <lineage>
        <taxon>Eukaryota</taxon>
        <taxon>Metazoa</taxon>
        <taxon>Chordata</taxon>
        <taxon>Craniata</taxon>
        <taxon>Vertebrata</taxon>
        <taxon>Euteleostomi</taxon>
        <taxon>Actinopterygii</taxon>
        <taxon>Neopterygii</taxon>
        <taxon>Teleostei</taxon>
        <taxon>Notacanthiformes</taxon>
        <taxon>Halosauridae</taxon>
        <taxon>Aldrovandia</taxon>
    </lineage>
</organism>
<evidence type="ECO:0000256" key="1">
    <source>
        <dbReference type="SAM" id="MobiDB-lite"/>
    </source>
</evidence>
<name>A0AAD7SHP7_9TELE</name>
<keyword evidence="3" id="KW-1185">Reference proteome</keyword>
<feature type="compositionally biased region" description="Polar residues" evidence="1">
    <location>
        <begin position="102"/>
        <end position="116"/>
    </location>
</feature>
<dbReference type="EMBL" id="JAINUG010000062">
    <property type="protein sequence ID" value="KAJ8402782.1"/>
    <property type="molecule type" value="Genomic_DNA"/>
</dbReference>
<comment type="caution">
    <text evidence="2">The sequence shown here is derived from an EMBL/GenBank/DDBJ whole genome shotgun (WGS) entry which is preliminary data.</text>
</comment>
<reference evidence="2" key="1">
    <citation type="journal article" date="2023" name="Science">
        <title>Genome structures resolve the early diversification of teleost fishes.</title>
        <authorList>
            <person name="Parey E."/>
            <person name="Louis A."/>
            <person name="Montfort J."/>
            <person name="Bouchez O."/>
            <person name="Roques C."/>
            <person name="Iampietro C."/>
            <person name="Lluch J."/>
            <person name="Castinel A."/>
            <person name="Donnadieu C."/>
            <person name="Desvignes T."/>
            <person name="Floi Bucao C."/>
            <person name="Jouanno E."/>
            <person name="Wen M."/>
            <person name="Mejri S."/>
            <person name="Dirks R."/>
            <person name="Jansen H."/>
            <person name="Henkel C."/>
            <person name="Chen W.J."/>
            <person name="Zahm M."/>
            <person name="Cabau C."/>
            <person name="Klopp C."/>
            <person name="Thompson A.W."/>
            <person name="Robinson-Rechavi M."/>
            <person name="Braasch I."/>
            <person name="Lecointre G."/>
            <person name="Bobe J."/>
            <person name="Postlethwait J.H."/>
            <person name="Berthelot C."/>
            <person name="Roest Crollius H."/>
            <person name="Guiguen Y."/>
        </authorList>
    </citation>
    <scope>NUCLEOTIDE SEQUENCE</scope>
    <source>
        <strain evidence="2">NC1722</strain>
    </source>
</reference>
<proteinExistence type="predicted"/>
<evidence type="ECO:0000313" key="2">
    <source>
        <dbReference type="EMBL" id="KAJ8402782.1"/>
    </source>
</evidence>
<dbReference type="AlphaFoldDB" id="A0AAD7SHP7"/>
<feature type="compositionally biased region" description="Polar residues" evidence="1">
    <location>
        <begin position="28"/>
        <end position="39"/>
    </location>
</feature>
<feature type="region of interest" description="Disordered" evidence="1">
    <location>
        <begin position="99"/>
        <end position="131"/>
    </location>
</feature>
<feature type="compositionally biased region" description="Polar residues" evidence="1">
    <location>
        <begin position="1"/>
        <end position="15"/>
    </location>
</feature>